<proteinExistence type="inferred from homology"/>
<dbReference type="Gene3D" id="3.40.50.300">
    <property type="entry name" value="P-loop containing nucleotide triphosphate hydrolases"/>
    <property type="match status" value="2"/>
</dbReference>
<dbReference type="EMBL" id="JBHSSM010000023">
    <property type="protein sequence ID" value="MFC6315967.1"/>
    <property type="molecule type" value="Genomic_DNA"/>
</dbReference>
<feature type="coiled-coil region" evidence="6">
    <location>
        <begin position="875"/>
        <end position="909"/>
    </location>
</feature>
<evidence type="ECO:0000256" key="2">
    <source>
        <dbReference type="ARBA" id="ARBA00022741"/>
    </source>
</evidence>
<accession>A0ABW1USU1</accession>
<dbReference type="InterPro" id="IPR036277">
    <property type="entry name" value="SMC_hinge_sf"/>
</dbReference>
<feature type="coiled-coil region" evidence="6">
    <location>
        <begin position="167"/>
        <end position="275"/>
    </location>
</feature>
<evidence type="ECO:0000313" key="9">
    <source>
        <dbReference type="Proteomes" id="UP001596310"/>
    </source>
</evidence>
<keyword evidence="5 6" id="KW-0238">DNA-binding</keyword>
<feature type="binding site" evidence="6">
    <location>
        <begin position="32"/>
        <end position="39"/>
    </location>
    <ligand>
        <name>ATP</name>
        <dbReference type="ChEBI" id="CHEBI:30616"/>
    </ligand>
</feature>
<evidence type="ECO:0000313" key="8">
    <source>
        <dbReference type="EMBL" id="MFC6315967.1"/>
    </source>
</evidence>
<dbReference type="PIRSF" id="PIRSF005719">
    <property type="entry name" value="SMC"/>
    <property type="match status" value="1"/>
</dbReference>
<feature type="domain" description="SMC hinge" evidence="7">
    <location>
        <begin position="518"/>
        <end position="637"/>
    </location>
</feature>
<keyword evidence="9" id="KW-1185">Reference proteome</keyword>
<comment type="domain">
    <text evidence="6">Contains large globular domains required for ATP hydrolysis at each terminus and a third globular domain forming a flexible hinge near the middle of the molecule. These domains are separated by coiled-coil structures.</text>
</comment>
<dbReference type="SUPFAM" id="SSF75553">
    <property type="entry name" value="Smc hinge domain"/>
    <property type="match status" value="1"/>
</dbReference>
<dbReference type="Gene3D" id="3.30.70.1620">
    <property type="match status" value="1"/>
</dbReference>
<sequence>MPLKSLLINGFKSFADKTTLTFTQGITGIVGPNGSGKSNITEAIRWVMGEQSAKSLRGSHMPDVIFAGSAIRPPLNRAEVTLVFDNQDHELPVDRATVTITRRLFRDGASEFYLNQKACRLRDITDLFLDSGLGKASFSIISQGRVEEIFNSKPEERRTIIEEVAGVYKYKQQKKQAEAELAVTEENLNRVADIHDELAERVEPLRKQASLARDYQQQKAKYDQLDQQILALELHELEQQKQTRLERQTELAQIAAQIDQEAAATNQQVSDLRAQTGTLNEAIETKQAALLEQTRQAEALNGKISLSTERSSYHQTSLAGLEKELTEAQEKQAQQTANLATTTTNLAAAQAQKTQLDTQLAQLTAQASEDQDDIAAKLDELRVDYIDLLQQQTTLRNAVVFQREQLTQQQHQQETLSTEKTAQTDKLAVQQAQTTALAAQVTALTQTQTASEEQVTQLQRQYHEQGQTIETQQRAWYDQLADFQQLKARYQSLQESMEDHSGFYIGVRTVLDPKNNLTGLRGAVADLLTVPDRFQTAIEQALAGQLQQIVCQDAASAGRAIALLKAKQLGRATFLPLTTIQPRSLRGDLRATAAALPGYLGVAAELVTMLPELQVIQQHLLGNVLVVDDLPHATAVAQAIRYQARIVTLEGDILTPGGAMTGGRVKQQGRGLLNRQQLLTTLKHQIKTAQQELNDQQAQIQATKTARQEVSGQLTAAEMAVKESQVQLVQLQGQHQQAQSQLERLQRDAQVAALDQQHLQQAAAELQAALTTQEQQQEHLNQQVEQAKATIAQQQERLANFTNQKDNLTQQINEVKTQQAVAAMSLTNHQELQQRQRQALTTSTARAADLTVQITALQANASQTTVDLDQVQHQLTTLQGTIAASQTALQQLKQQRTEQEQAIAELEPAAQRFYQLQKETAKEQEAVAVKLNSLKTAMDTRLTTLREAYQLTYEAAYQAAAAAELAQLRSDFKLVKLALADIGQVNLGAIAEFDAVNERYQFLTQQQDDLIAARKQLLATMAEMDQEVTQRFATTYHAIDEAFQAVFPQMFGGGKAHLVLTDPEALLTTGVEINAQPPGKKLQHLSLLSGGERALTAITLLFAILKVRPAPFSILDEVEASLDEANVVRFANYLQHYEQKTQFIVITHRKGTMMKVDRLYGVTMQESGVSKIISVSLTDVAQ</sequence>
<dbReference type="SMART" id="SM00968">
    <property type="entry name" value="SMC_hinge"/>
    <property type="match status" value="1"/>
</dbReference>
<dbReference type="RefSeq" id="WP_125601520.1">
    <property type="nucleotide sequence ID" value="NZ_JBHSSM010000023.1"/>
</dbReference>
<dbReference type="Pfam" id="PF06470">
    <property type="entry name" value="SMC_hinge"/>
    <property type="match status" value="1"/>
</dbReference>
<reference evidence="9" key="1">
    <citation type="journal article" date="2019" name="Int. J. Syst. Evol. Microbiol.">
        <title>The Global Catalogue of Microorganisms (GCM) 10K type strain sequencing project: providing services to taxonomists for standard genome sequencing and annotation.</title>
        <authorList>
            <consortium name="The Broad Institute Genomics Platform"/>
            <consortium name="The Broad Institute Genome Sequencing Center for Infectious Disease"/>
            <person name="Wu L."/>
            <person name="Ma J."/>
        </authorList>
    </citation>
    <scope>NUCLEOTIDE SEQUENCE [LARGE SCALE GENOMIC DNA]</scope>
    <source>
        <strain evidence="9">CCM 8897</strain>
    </source>
</reference>
<dbReference type="Pfam" id="PF02463">
    <property type="entry name" value="SMC_N"/>
    <property type="match status" value="1"/>
</dbReference>
<comment type="function">
    <text evidence="6">Required for chromosome condensation and partitioning.</text>
</comment>
<dbReference type="InterPro" id="IPR027417">
    <property type="entry name" value="P-loop_NTPase"/>
</dbReference>
<keyword evidence="2 6" id="KW-0547">Nucleotide-binding</keyword>
<comment type="subcellular location">
    <subcellularLocation>
        <location evidence="6">Cytoplasm</location>
    </subcellularLocation>
</comment>
<gene>
    <name evidence="6 8" type="primary">smc</name>
    <name evidence="8" type="ORF">ACFQHW_10375</name>
</gene>
<name>A0ABW1USU1_9LACO</name>
<dbReference type="Gene3D" id="1.10.287.1490">
    <property type="match status" value="1"/>
</dbReference>
<dbReference type="HAMAP" id="MF_01894">
    <property type="entry name" value="Smc_prok"/>
    <property type="match status" value="1"/>
</dbReference>
<evidence type="ECO:0000256" key="1">
    <source>
        <dbReference type="ARBA" id="ARBA00022490"/>
    </source>
</evidence>
<evidence type="ECO:0000256" key="4">
    <source>
        <dbReference type="ARBA" id="ARBA00023054"/>
    </source>
</evidence>
<comment type="similarity">
    <text evidence="6">Belongs to the SMC family.</text>
</comment>
<evidence type="ECO:0000256" key="6">
    <source>
        <dbReference type="HAMAP-Rule" id="MF_01894"/>
    </source>
</evidence>
<dbReference type="InterPro" id="IPR024704">
    <property type="entry name" value="SMC"/>
</dbReference>
<dbReference type="Gene3D" id="1.20.1060.20">
    <property type="match status" value="1"/>
</dbReference>
<dbReference type="InterPro" id="IPR003395">
    <property type="entry name" value="RecF/RecN/SMC_N"/>
</dbReference>
<comment type="subunit">
    <text evidence="6">Homodimer.</text>
</comment>
<dbReference type="InterPro" id="IPR011890">
    <property type="entry name" value="SMC_prok"/>
</dbReference>
<keyword evidence="3 6" id="KW-0067">ATP-binding</keyword>
<dbReference type="NCBIfam" id="TIGR02168">
    <property type="entry name" value="SMC_prok_B"/>
    <property type="match status" value="1"/>
</dbReference>
<protein>
    <recommendedName>
        <fullName evidence="6">Chromosome partition protein Smc</fullName>
    </recommendedName>
</protein>
<evidence type="ECO:0000259" key="7">
    <source>
        <dbReference type="SMART" id="SM00968"/>
    </source>
</evidence>
<keyword evidence="1 6" id="KW-0963">Cytoplasm</keyword>
<dbReference type="CDD" id="cd03278">
    <property type="entry name" value="ABC_SMC_barmotin"/>
    <property type="match status" value="2"/>
</dbReference>
<keyword evidence="4 6" id="KW-0175">Coiled coil</keyword>
<feature type="coiled-coil region" evidence="6">
    <location>
        <begin position="679"/>
        <end position="818"/>
    </location>
</feature>
<dbReference type="Proteomes" id="UP001596310">
    <property type="component" value="Unassembled WGS sequence"/>
</dbReference>
<feature type="coiled-coil region" evidence="6">
    <location>
        <begin position="318"/>
        <end position="366"/>
    </location>
</feature>
<organism evidence="8 9">
    <name type="scientific">Lapidilactobacillus achengensis</name>
    <dbReference type="NCBI Taxonomy" id="2486000"/>
    <lineage>
        <taxon>Bacteria</taxon>
        <taxon>Bacillati</taxon>
        <taxon>Bacillota</taxon>
        <taxon>Bacilli</taxon>
        <taxon>Lactobacillales</taxon>
        <taxon>Lactobacillaceae</taxon>
        <taxon>Lapidilactobacillus</taxon>
    </lineage>
</organism>
<dbReference type="PANTHER" id="PTHR43977">
    <property type="entry name" value="STRUCTURAL MAINTENANCE OF CHROMOSOMES PROTEIN 3"/>
    <property type="match status" value="1"/>
</dbReference>
<evidence type="ECO:0000256" key="3">
    <source>
        <dbReference type="ARBA" id="ARBA00022840"/>
    </source>
</evidence>
<dbReference type="InterPro" id="IPR010935">
    <property type="entry name" value="SMC_hinge"/>
</dbReference>
<dbReference type="SUPFAM" id="SSF52540">
    <property type="entry name" value="P-loop containing nucleoside triphosphate hydrolases"/>
    <property type="match status" value="1"/>
</dbReference>
<evidence type="ECO:0000256" key="5">
    <source>
        <dbReference type="ARBA" id="ARBA00023125"/>
    </source>
</evidence>
<comment type="caution">
    <text evidence="8">The sequence shown here is derived from an EMBL/GenBank/DDBJ whole genome shotgun (WGS) entry which is preliminary data.</text>
</comment>